<dbReference type="PANTHER" id="PTHR11562">
    <property type="entry name" value="CATION EFFLUX PROTEIN/ ZINC TRANSPORTER"/>
    <property type="match status" value="1"/>
</dbReference>
<dbReference type="InterPro" id="IPR050681">
    <property type="entry name" value="CDF/SLC30A"/>
</dbReference>
<keyword evidence="6" id="KW-0406">Ion transport</keyword>
<keyword evidence="4 8" id="KW-0812">Transmembrane</keyword>
<evidence type="ECO:0000256" key="1">
    <source>
        <dbReference type="ARBA" id="ARBA00004141"/>
    </source>
</evidence>
<feature type="domain" description="Cation efflux protein transmembrane" evidence="9">
    <location>
        <begin position="98"/>
        <end position="235"/>
    </location>
</feature>
<feature type="transmembrane region" description="Helical" evidence="8">
    <location>
        <begin position="55"/>
        <end position="76"/>
    </location>
</feature>
<dbReference type="InterPro" id="IPR058533">
    <property type="entry name" value="Cation_efflux_TM"/>
</dbReference>
<reference evidence="11 12" key="2">
    <citation type="submission" date="2020-03" db="EMBL/GenBank/DDBJ databases">
        <authorList>
            <person name="Ichikawa N."/>
            <person name="Kimura A."/>
            <person name="Kitahashi Y."/>
            <person name="Uohara A."/>
        </authorList>
    </citation>
    <scope>NUCLEOTIDE SEQUENCE [LARGE SCALE GENOMIC DNA]</scope>
    <source>
        <strain evidence="11 12">NBRC 105367</strain>
    </source>
</reference>
<evidence type="ECO:0000259" key="9">
    <source>
        <dbReference type="Pfam" id="PF01545"/>
    </source>
</evidence>
<dbReference type="RefSeq" id="WP_173155207.1">
    <property type="nucleotide sequence ID" value="NZ_AP022871.1"/>
</dbReference>
<comment type="similarity">
    <text evidence="2">Belongs to the cation diffusion facilitator (CDF) transporter (TC 2.A.4) family. SLC30A subfamily.</text>
</comment>
<evidence type="ECO:0000256" key="6">
    <source>
        <dbReference type="ARBA" id="ARBA00023065"/>
    </source>
</evidence>
<dbReference type="InterPro" id="IPR027470">
    <property type="entry name" value="Cation_efflux_CTD"/>
</dbReference>
<keyword evidence="12" id="KW-1185">Reference proteome</keyword>
<feature type="transmembrane region" description="Helical" evidence="8">
    <location>
        <begin position="177"/>
        <end position="199"/>
    </location>
</feature>
<name>A0A6F8YDH7_9ACTN</name>
<evidence type="ECO:0000256" key="7">
    <source>
        <dbReference type="ARBA" id="ARBA00023136"/>
    </source>
</evidence>
<keyword evidence="5 8" id="KW-1133">Transmembrane helix</keyword>
<evidence type="ECO:0000259" key="10">
    <source>
        <dbReference type="Pfam" id="PF16916"/>
    </source>
</evidence>
<dbReference type="PANTHER" id="PTHR11562:SF17">
    <property type="entry name" value="RE54080P-RELATED"/>
    <property type="match status" value="1"/>
</dbReference>
<dbReference type="EMBL" id="AP022871">
    <property type="protein sequence ID" value="BCB84156.1"/>
    <property type="molecule type" value="Genomic_DNA"/>
</dbReference>
<feature type="transmembrane region" description="Helical" evidence="8">
    <location>
        <begin position="205"/>
        <end position="224"/>
    </location>
</feature>
<dbReference type="NCBIfam" id="TIGR01297">
    <property type="entry name" value="CDF"/>
    <property type="match status" value="1"/>
</dbReference>
<dbReference type="SUPFAM" id="SSF160240">
    <property type="entry name" value="Cation efflux protein cytoplasmic domain-like"/>
    <property type="match status" value="1"/>
</dbReference>
<dbReference type="InterPro" id="IPR036837">
    <property type="entry name" value="Cation_efflux_CTD_sf"/>
</dbReference>
<evidence type="ECO:0000256" key="3">
    <source>
        <dbReference type="ARBA" id="ARBA00022448"/>
    </source>
</evidence>
<feature type="transmembrane region" description="Helical" evidence="8">
    <location>
        <begin position="22"/>
        <end position="49"/>
    </location>
</feature>
<dbReference type="Gene3D" id="1.20.1510.10">
    <property type="entry name" value="Cation efflux protein transmembrane domain"/>
    <property type="match status" value="1"/>
</dbReference>
<dbReference type="SUPFAM" id="SSF161111">
    <property type="entry name" value="Cation efflux protein transmembrane domain-like"/>
    <property type="match status" value="1"/>
</dbReference>
<gene>
    <name evidence="11" type="ORF">Psuf_014690</name>
</gene>
<feature type="transmembrane region" description="Helical" evidence="8">
    <location>
        <begin position="111"/>
        <end position="130"/>
    </location>
</feature>
<dbReference type="KEGG" id="psuu:Psuf_014690"/>
<feature type="domain" description="Cation efflux protein cytoplasmic" evidence="10">
    <location>
        <begin position="239"/>
        <end position="313"/>
    </location>
</feature>
<evidence type="ECO:0000256" key="2">
    <source>
        <dbReference type="ARBA" id="ARBA00008873"/>
    </source>
</evidence>
<organism evidence="11 12">
    <name type="scientific">Phytohabitans suffuscus</name>
    <dbReference type="NCBI Taxonomy" id="624315"/>
    <lineage>
        <taxon>Bacteria</taxon>
        <taxon>Bacillati</taxon>
        <taxon>Actinomycetota</taxon>
        <taxon>Actinomycetes</taxon>
        <taxon>Micromonosporales</taxon>
        <taxon>Micromonosporaceae</taxon>
    </lineage>
</organism>
<feature type="domain" description="Cation efflux protein transmembrane" evidence="9">
    <location>
        <begin position="22"/>
        <end position="72"/>
    </location>
</feature>
<dbReference type="GO" id="GO:0005886">
    <property type="term" value="C:plasma membrane"/>
    <property type="evidence" value="ECO:0007669"/>
    <property type="project" value="TreeGrafter"/>
</dbReference>
<dbReference type="AlphaFoldDB" id="A0A6F8YDH7"/>
<dbReference type="InterPro" id="IPR027469">
    <property type="entry name" value="Cation_efflux_TMD_sf"/>
</dbReference>
<protein>
    <submittedName>
        <fullName evidence="11">Cation efflux system protein</fullName>
    </submittedName>
</protein>
<accession>A0A6F8YDH7</accession>
<evidence type="ECO:0000256" key="8">
    <source>
        <dbReference type="SAM" id="Phobius"/>
    </source>
</evidence>
<reference evidence="11 12" key="1">
    <citation type="submission" date="2020-03" db="EMBL/GenBank/DDBJ databases">
        <title>Whole genome shotgun sequence of Phytohabitans suffuscus NBRC 105367.</title>
        <authorList>
            <person name="Komaki H."/>
            <person name="Tamura T."/>
        </authorList>
    </citation>
    <scope>NUCLEOTIDE SEQUENCE [LARGE SCALE GENOMIC DNA]</scope>
    <source>
        <strain evidence="11 12">NBRC 105367</strain>
    </source>
</reference>
<proteinExistence type="inferred from homology"/>
<keyword evidence="3" id="KW-0813">Transport</keyword>
<evidence type="ECO:0000313" key="12">
    <source>
        <dbReference type="Proteomes" id="UP000503011"/>
    </source>
</evidence>
<dbReference type="Proteomes" id="UP000503011">
    <property type="component" value="Chromosome"/>
</dbReference>
<keyword evidence="7 8" id="KW-0472">Membrane</keyword>
<comment type="subcellular location">
    <subcellularLocation>
        <location evidence="1">Membrane</location>
        <topology evidence="1">Multi-pass membrane protein</topology>
    </subcellularLocation>
</comment>
<dbReference type="Pfam" id="PF01545">
    <property type="entry name" value="Cation_efflux"/>
    <property type="match status" value="2"/>
</dbReference>
<dbReference type="InterPro" id="IPR002524">
    <property type="entry name" value="Cation_efflux"/>
</dbReference>
<feature type="transmembrane region" description="Helical" evidence="8">
    <location>
        <begin position="142"/>
        <end position="165"/>
    </location>
</feature>
<dbReference type="Pfam" id="PF16916">
    <property type="entry name" value="ZT_dimer"/>
    <property type="match status" value="1"/>
</dbReference>
<dbReference type="GO" id="GO:0005385">
    <property type="term" value="F:zinc ion transmembrane transporter activity"/>
    <property type="evidence" value="ECO:0007669"/>
    <property type="project" value="TreeGrafter"/>
</dbReference>
<sequence>MGAGHDHGTAAASAGERHRGRLWAAFALLAVFMVVEAVAALITGSLALLSDAGHMFTDVLGIGMALAAIWAATAAAGPARDGVEGAAPAGRAASKVAGDPQRTFGLYRLEVLAALANAVLLFGVAIYVLVEAVRRFGDPPHVPAGPMLVVAVAGLLANIVAFWLLRSGARESLNVRGAYLEVLGDLLGSVGVIVAAAVIGLTGWAYADPIVAVAVGLFILPRTWRLARAAVRILVQAAPEHLDVTAVQRRLASVPGVCDVHDLHVWTLTSGMDVASAHLTLDESAQVGPVLVAAREALHDDFDIGHATLQVEPRPGDCHPAGW</sequence>
<evidence type="ECO:0000256" key="5">
    <source>
        <dbReference type="ARBA" id="ARBA00022989"/>
    </source>
</evidence>
<evidence type="ECO:0000256" key="4">
    <source>
        <dbReference type="ARBA" id="ARBA00022692"/>
    </source>
</evidence>
<evidence type="ECO:0000313" key="11">
    <source>
        <dbReference type="EMBL" id="BCB84156.1"/>
    </source>
</evidence>